<dbReference type="EMBL" id="MT142730">
    <property type="protein sequence ID" value="QJA87754.1"/>
    <property type="molecule type" value="Genomic_DNA"/>
</dbReference>
<protein>
    <submittedName>
        <fullName evidence="1">Uncharacterized protein</fullName>
    </submittedName>
</protein>
<evidence type="ECO:0000313" key="2">
    <source>
        <dbReference type="EMBL" id="QJA87754.1"/>
    </source>
</evidence>
<evidence type="ECO:0000313" key="1">
    <source>
        <dbReference type="EMBL" id="QJA73250.1"/>
    </source>
</evidence>
<dbReference type="EMBL" id="MT142013">
    <property type="protein sequence ID" value="QJA73250.1"/>
    <property type="molecule type" value="Genomic_DNA"/>
</dbReference>
<proteinExistence type="predicted"/>
<name>A0A6M3JTG8_9ZZZZ</name>
<gene>
    <name evidence="1" type="ORF">MM415A02422_0007</name>
    <name evidence="2" type="ORF">MM415B02898_0011</name>
</gene>
<organism evidence="1">
    <name type="scientific">viral metagenome</name>
    <dbReference type="NCBI Taxonomy" id="1070528"/>
    <lineage>
        <taxon>unclassified sequences</taxon>
        <taxon>metagenomes</taxon>
        <taxon>organismal metagenomes</taxon>
    </lineage>
</organism>
<sequence>MKNEFYYYLRNGGHHPVVTVCLIKDDGGNIGRGVTIWKDTEDKLSKKEGRRWARKYAKKALGTRQTDLPISKDEVQDIIKNVYEYKHIDPVSVTENKHIIVHKSVFNPKLTAYEDKLLKKVCDEKK</sequence>
<reference evidence="1" key="1">
    <citation type="submission" date="2020-03" db="EMBL/GenBank/DDBJ databases">
        <title>The deep terrestrial virosphere.</title>
        <authorList>
            <person name="Holmfeldt K."/>
            <person name="Nilsson E."/>
            <person name="Simone D."/>
            <person name="Lopez-Fernandez M."/>
            <person name="Wu X."/>
            <person name="de Brujin I."/>
            <person name="Lundin D."/>
            <person name="Andersson A."/>
            <person name="Bertilsson S."/>
            <person name="Dopson M."/>
        </authorList>
    </citation>
    <scope>NUCLEOTIDE SEQUENCE</scope>
    <source>
        <strain evidence="1">MM415A02422</strain>
        <strain evidence="2">MM415B02898</strain>
    </source>
</reference>
<accession>A0A6M3JTG8</accession>
<dbReference type="AlphaFoldDB" id="A0A6M3JTG8"/>